<accession>A0A1G5SBM1</accession>
<evidence type="ECO:0000256" key="1">
    <source>
        <dbReference type="SAM" id="SignalP"/>
    </source>
</evidence>
<gene>
    <name evidence="3" type="ORF">NSMM_1120002</name>
</gene>
<evidence type="ECO:0000313" key="4">
    <source>
        <dbReference type="Proteomes" id="UP000198729"/>
    </source>
</evidence>
<evidence type="ECO:0000313" key="3">
    <source>
        <dbReference type="EMBL" id="SCZ84210.1"/>
    </source>
</evidence>
<dbReference type="AlphaFoldDB" id="A0A1G5SBM1"/>
<feature type="domain" description="Surface-adhesin protein E-like" evidence="2">
    <location>
        <begin position="21"/>
        <end position="129"/>
    </location>
</feature>
<keyword evidence="4" id="KW-1185">Reference proteome</keyword>
<organism evidence="3 4">
    <name type="scientific">Nitrosomonas mobilis</name>
    <dbReference type="NCBI Taxonomy" id="51642"/>
    <lineage>
        <taxon>Bacteria</taxon>
        <taxon>Pseudomonadati</taxon>
        <taxon>Pseudomonadota</taxon>
        <taxon>Betaproteobacteria</taxon>
        <taxon>Nitrosomonadales</taxon>
        <taxon>Nitrosomonadaceae</taxon>
        <taxon>Nitrosomonas</taxon>
    </lineage>
</organism>
<reference evidence="3 4" key="1">
    <citation type="submission" date="2016-10" db="EMBL/GenBank/DDBJ databases">
        <authorList>
            <person name="de Groot N.N."/>
        </authorList>
    </citation>
    <scope>NUCLEOTIDE SEQUENCE [LARGE SCALE GENOMIC DNA]</scope>
    <source>
        <strain evidence="3">1</strain>
    </source>
</reference>
<sequence>MKKLLFTLTLLILSTDSMAEWTKVHESDEQGGYTIYADLTSIGRPDGRVNMWTLIDYKVEQKDTGAYFLSKKIRRKYDCRGKHVKELSFKLYKWNMGRGELVRSYTQPQGWKKIQPDSADEVEWKVVCNH</sequence>
<dbReference type="OrthoDB" id="8536864at2"/>
<feature type="chain" id="PRO_5011677672" description="Surface-adhesin protein E-like domain-containing protein" evidence="1">
    <location>
        <begin position="20"/>
        <end position="130"/>
    </location>
</feature>
<dbReference type="Proteomes" id="UP000198729">
    <property type="component" value="Unassembled WGS sequence"/>
</dbReference>
<dbReference type="EMBL" id="FMWO01000016">
    <property type="protein sequence ID" value="SCZ84210.1"/>
    <property type="molecule type" value="Genomic_DNA"/>
</dbReference>
<dbReference type="InterPro" id="IPR031939">
    <property type="entry name" value="Adhesin_E-like"/>
</dbReference>
<keyword evidence="1" id="KW-0732">Signal</keyword>
<dbReference type="Pfam" id="PF16747">
    <property type="entry name" value="Adhesin_E"/>
    <property type="match status" value="1"/>
</dbReference>
<proteinExistence type="predicted"/>
<feature type="signal peptide" evidence="1">
    <location>
        <begin position="1"/>
        <end position="19"/>
    </location>
</feature>
<dbReference type="RefSeq" id="WP_090283519.1">
    <property type="nucleotide sequence ID" value="NZ_FMWO01000016.1"/>
</dbReference>
<protein>
    <recommendedName>
        <fullName evidence="2">Surface-adhesin protein E-like domain-containing protein</fullName>
    </recommendedName>
</protein>
<name>A0A1G5SBM1_9PROT</name>
<evidence type="ECO:0000259" key="2">
    <source>
        <dbReference type="Pfam" id="PF16747"/>
    </source>
</evidence>